<keyword evidence="9 13" id="KW-0408">Iron</keyword>
<evidence type="ECO:0000256" key="10">
    <source>
        <dbReference type="ARBA" id="ARBA00023014"/>
    </source>
</evidence>
<reference evidence="16" key="2">
    <citation type="submission" date="2023-06" db="EMBL/GenBank/DDBJ databases">
        <authorList>
            <person name="Kobayashi Y."/>
            <person name="Kayamori A."/>
            <person name="Aoki K."/>
            <person name="Shiwa Y."/>
            <person name="Fujita N."/>
            <person name="Sugita T."/>
            <person name="Iwasaki W."/>
            <person name="Tanaka N."/>
            <person name="Takashima M."/>
        </authorList>
    </citation>
    <scope>NUCLEOTIDE SEQUENCE</scope>
    <source>
        <strain evidence="16">HIS016</strain>
    </source>
</reference>
<dbReference type="InterPro" id="IPR003265">
    <property type="entry name" value="HhH-GPD_domain"/>
</dbReference>
<comment type="similarity">
    <text evidence="2 13">Belongs to the Nth/MutY family.</text>
</comment>
<proteinExistence type="inferred from homology"/>
<evidence type="ECO:0000313" key="16">
    <source>
        <dbReference type="EMBL" id="GMK58000.1"/>
    </source>
</evidence>
<evidence type="ECO:0000256" key="8">
    <source>
        <dbReference type="ARBA" id="ARBA00022801"/>
    </source>
</evidence>
<dbReference type="Gene3D" id="1.10.1670.10">
    <property type="entry name" value="Helix-hairpin-Helix base-excision DNA repair enzymes (C-terminal)"/>
    <property type="match status" value="1"/>
</dbReference>
<evidence type="ECO:0000256" key="6">
    <source>
        <dbReference type="ARBA" id="ARBA00022723"/>
    </source>
</evidence>
<keyword evidence="7 13" id="KW-0227">DNA damage</keyword>
<dbReference type="GO" id="GO:0051539">
    <property type="term" value="F:4 iron, 4 sulfur cluster binding"/>
    <property type="evidence" value="ECO:0007669"/>
    <property type="project" value="UniProtKB-UniRule"/>
</dbReference>
<dbReference type="SMART" id="SM00525">
    <property type="entry name" value="FES"/>
    <property type="match status" value="1"/>
</dbReference>
<evidence type="ECO:0000256" key="3">
    <source>
        <dbReference type="ARBA" id="ARBA00012045"/>
    </source>
</evidence>
<dbReference type="GO" id="GO:0035485">
    <property type="term" value="F:adenine/guanine mispair binding"/>
    <property type="evidence" value="ECO:0007669"/>
    <property type="project" value="TreeGrafter"/>
</dbReference>
<sequence>MPPRRAAAAAARALRVPSTSPSIIAISDSDSDAFVPPDTEDEGADDVPSASSSSSPPHIPSDSGSDPDTGKRGTKRKRTIPCPKLTGKGRGNGRANGSAGVDIEDCHRRPHGIEYHDVDAVVALQQKLLDWFDGVRDARGMPWRKRYDAAATVEDKAQRAYEIWVSEVMLQQTQVATVIDYWNRWMAKWPTISDLAKADLEEVNAVWRGLGYYRRAKSLLAGATVITGSDEHSQRLPSDPSALEKDVPGVGRYTAGAICSMAYGVRTPIVDGNVHRVLTRLLGVHATQTAPQTIRFLWDAAETLVDALPRGLSRGIAGDWNQALMELGATVCRPVPTCGECPLRDACHAYAEAEMATPPPQPKGTECTLCEPVVGEMAVTVFPMKKIKKGSRVEHEAVVITEWQSEDDTRWLFLKRPEKGLLAGLFEPPTTPVAPTDAADQLAAGMTFVTDLLGDVEDAFEEHSAIGPVTHIFSHINMTYHVQRLVLRGNRPELKNGQWLSLEEVSDANVGTGVKKCWASVYGKWGEGKVGNFKVVKPKKEPPTKREKKKSVFKKERVKMVNEEGGRVVKKVCMPAMPKNGVSVKEVKMEVEVVVLDD</sequence>
<dbReference type="CDD" id="cd03431">
    <property type="entry name" value="NUDIX_DNA_Glycosylase_C-MutY"/>
    <property type="match status" value="1"/>
</dbReference>
<evidence type="ECO:0000256" key="14">
    <source>
        <dbReference type="SAM" id="MobiDB-lite"/>
    </source>
</evidence>
<feature type="region of interest" description="Disordered" evidence="14">
    <location>
        <begin position="1"/>
        <end position="97"/>
    </location>
</feature>
<name>A0AAD3TWW8_9TREE</name>
<keyword evidence="5" id="KW-0004">4Fe-4S</keyword>
<dbReference type="GO" id="GO:0006298">
    <property type="term" value="P:mismatch repair"/>
    <property type="evidence" value="ECO:0007669"/>
    <property type="project" value="TreeGrafter"/>
</dbReference>
<dbReference type="GO" id="GO:0005634">
    <property type="term" value="C:nucleus"/>
    <property type="evidence" value="ECO:0007669"/>
    <property type="project" value="TreeGrafter"/>
</dbReference>
<dbReference type="GO" id="GO:0046872">
    <property type="term" value="F:metal ion binding"/>
    <property type="evidence" value="ECO:0007669"/>
    <property type="project" value="UniProtKB-UniRule"/>
</dbReference>
<keyword evidence="11" id="KW-0234">DNA repair</keyword>
<dbReference type="SMART" id="SM00478">
    <property type="entry name" value="ENDO3c"/>
    <property type="match status" value="1"/>
</dbReference>
<dbReference type="InterPro" id="IPR015797">
    <property type="entry name" value="NUDIX_hydrolase-like_dom_sf"/>
</dbReference>
<comment type="caution">
    <text evidence="16">The sequence shown here is derived from an EMBL/GenBank/DDBJ whole genome shotgun (WGS) entry which is preliminary data.</text>
</comment>
<evidence type="ECO:0000256" key="5">
    <source>
        <dbReference type="ARBA" id="ARBA00022485"/>
    </source>
</evidence>
<dbReference type="SUPFAM" id="SSF55811">
    <property type="entry name" value="Nudix"/>
    <property type="match status" value="1"/>
</dbReference>
<dbReference type="Pfam" id="PF00730">
    <property type="entry name" value="HhH-GPD"/>
    <property type="match status" value="1"/>
</dbReference>
<comment type="catalytic activity">
    <reaction evidence="1 13">
        <text>Hydrolyzes free adenine bases from 7,8-dihydro-8-oxoguanine:adenine mismatched double-stranded DNA, leaving an apurinic site.</text>
        <dbReference type="EC" id="3.2.2.31"/>
    </reaction>
</comment>
<dbReference type="InterPro" id="IPR011257">
    <property type="entry name" value="DNA_glycosylase"/>
</dbReference>
<evidence type="ECO:0000256" key="2">
    <source>
        <dbReference type="ARBA" id="ARBA00008343"/>
    </source>
</evidence>
<evidence type="ECO:0000256" key="11">
    <source>
        <dbReference type="ARBA" id="ARBA00023204"/>
    </source>
</evidence>
<evidence type="ECO:0000256" key="4">
    <source>
        <dbReference type="ARBA" id="ARBA00022023"/>
    </source>
</evidence>
<reference evidence="16" key="1">
    <citation type="journal article" date="2023" name="BMC Genomics">
        <title>Chromosome-level genome assemblies of Cutaneotrichosporon spp. (Trichosporonales, Basidiomycota) reveal imbalanced evolution between nucleotide sequences and chromosome synteny.</title>
        <authorList>
            <person name="Kobayashi Y."/>
            <person name="Kayamori A."/>
            <person name="Aoki K."/>
            <person name="Shiwa Y."/>
            <person name="Matsutani M."/>
            <person name="Fujita N."/>
            <person name="Sugita T."/>
            <person name="Iwasaki W."/>
            <person name="Tanaka N."/>
            <person name="Takashima M."/>
        </authorList>
    </citation>
    <scope>NUCLEOTIDE SEQUENCE</scope>
    <source>
        <strain evidence="16">HIS016</strain>
    </source>
</reference>
<dbReference type="PANTHER" id="PTHR42944">
    <property type="entry name" value="ADENINE DNA GLYCOSYLASE"/>
    <property type="match status" value="1"/>
</dbReference>
<evidence type="ECO:0000256" key="12">
    <source>
        <dbReference type="ARBA" id="ARBA00023295"/>
    </source>
</evidence>
<dbReference type="Proteomes" id="UP001222932">
    <property type="component" value="Unassembled WGS sequence"/>
</dbReference>
<feature type="domain" description="HhH-GPD" evidence="15">
    <location>
        <begin position="169"/>
        <end position="330"/>
    </location>
</feature>
<accession>A0AAD3TWW8</accession>
<evidence type="ECO:0000259" key="15">
    <source>
        <dbReference type="SMART" id="SM00478"/>
    </source>
</evidence>
<feature type="compositionally biased region" description="Low complexity" evidence="14">
    <location>
        <begin position="46"/>
        <end position="67"/>
    </location>
</feature>
<dbReference type="GO" id="GO:0032357">
    <property type="term" value="F:oxidized purine DNA binding"/>
    <property type="evidence" value="ECO:0007669"/>
    <property type="project" value="TreeGrafter"/>
</dbReference>
<dbReference type="InterPro" id="IPR003651">
    <property type="entry name" value="Endonuclease3_FeS-loop_motif"/>
</dbReference>
<keyword evidence="10" id="KW-0411">Iron-sulfur</keyword>
<dbReference type="EC" id="3.2.2.31" evidence="3 13"/>
<dbReference type="FunFam" id="1.10.340.30:FF:000002">
    <property type="entry name" value="Adenine DNA glycosylase"/>
    <property type="match status" value="1"/>
</dbReference>
<dbReference type="GO" id="GO:0006285">
    <property type="term" value="P:base-excision repair, AP site formation"/>
    <property type="evidence" value="ECO:0007669"/>
    <property type="project" value="UniProtKB-ARBA"/>
</dbReference>
<evidence type="ECO:0000313" key="17">
    <source>
        <dbReference type="Proteomes" id="UP001222932"/>
    </source>
</evidence>
<dbReference type="InterPro" id="IPR023170">
    <property type="entry name" value="HhH_base_excis_C"/>
</dbReference>
<dbReference type="GO" id="GO:0000701">
    <property type="term" value="F:purine-specific mismatch base pair DNA N-glycosylase activity"/>
    <property type="evidence" value="ECO:0007669"/>
    <property type="project" value="UniProtKB-EC"/>
</dbReference>
<gene>
    <name evidence="16" type="ORF">CspeluHIS016_0500320</name>
</gene>
<dbReference type="GO" id="GO:0034039">
    <property type="term" value="F:8-oxo-7,8-dihydroguanine DNA N-glycosylase activity"/>
    <property type="evidence" value="ECO:0007669"/>
    <property type="project" value="TreeGrafter"/>
</dbReference>
<feature type="compositionally biased region" description="Low complexity" evidence="14">
    <location>
        <begin position="1"/>
        <end position="28"/>
    </location>
</feature>
<dbReference type="InterPro" id="IPR044298">
    <property type="entry name" value="MIG/MutY"/>
</dbReference>
<dbReference type="InterPro" id="IPR029119">
    <property type="entry name" value="MutY_C"/>
</dbReference>
<evidence type="ECO:0000256" key="7">
    <source>
        <dbReference type="ARBA" id="ARBA00022763"/>
    </source>
</evidence>
<keyword evidence="6" id="KW-0479">Metal-binding</keyword>
<organism evidence="16 17">
    <name type="scientific">Cutaneotrichosporon spelunceum</name>
    <dbReference type="NCBI Taxonomy" id="1672016"/>
    <lineage>
        <taxon>Eukaryota</taxon>
        <taxon>Fungi</taxon>
        <taxon>Dikarya</taxon>
        <taxon>Basidiomycota</taxon>
        <taxon>Agaricomycotina</taxon>
        <taxon>Tremellomycetes</taxon>
        <taxon>Trichosporonales</taxon>
        <taxon>Trichosporonaceae</taxon>
        <taxon>Cutaneotrichosporon</taxon>
    </lineage>
</organism>
<dbReference type="SUPFAM" id="SSF48150">
    <property type="entry name" value="DNA-glycosylase"/>
    <property type="match status" value="1"/>
</dbReference>
<dbReference type="AlphaFoldDB" id="A0AAD3TWW8"/>
<evidence type="ECO:0000256" key="9">
    <source>
        <dbReference type="ARBA" id="ARBA00023004"/>
    </source>
</evidence>
<keyword evidence="8" id="KW-0378">Hydrolase</keyword>
<protein>
    <recommendedName>
        <fullName evidence="4 13">Adenine DNA glycosylase</fullName>
        <ecNumber evidence="3 13">3.2.2.31</ecNumber>
    </recommendedName>
</protein>
<dbReference type="Gene3D" id="3.90.79.10">
    <property type="entry name" value="Nucleoside Triphosphate Pyrophosphohydrolase"/>
    <property type="match status" value="1"/>
</dbReference>
<dbReference type="Pfam" id="PF14815">
    <property type="entry name" value="NUDIX_4"/>
    <property type="match status" value="1"/>
</dbReference>
<keyword evidence="17" id="KW-1185">Reference proteome</keyword>
<dbReference type="Gene3D" id="1.10.340.30">
    <property type="entry name" value="Hypothetical protein, domain 2"/>
    <property type="match status" value="1"/>
</dbReference>
<keyword evidence="12 13" id="KW-0326">Glycosidase</keyword>
<evidence type="ECO:0000256" key="13">
    <source>
        <dbReference type="RuleBase" id="RU365096"/>
    </source>
</evidence>
<comment type="cofactor">
    <cofactor evidence="13">
        <name>[4Fe-4S] cluster</name>
        <dbReference type="ChEBI" id="CHEBI:49883"/>
    </cofactor>
    <text evidence="13">Binds 1 [4Fe-4S] cluster.</text>
</comment>
<comment type="function">
    <text evidence="13">Adenine glycosylase active on G-A mispairs.</text>
</comment>
<dbReference type="PANTHER" id="PTHR42944:SF1">
    <property type="entry name" value="ADENINE DNA GLYCOSYLASE"/>
    <property type="match status" value="1"/>
</dbReference>
<evidence type="ECO:0000256" key="1">
    <source>
        <dbReference type="ARBA" id="ARBA00000843"/>
    </source>
</evidence>
<dbReference type="CDD" id="cd00056">
    <property type="entry name" value="ENDO3c"/>
    <property type="match status" value="1"/>
</dbReference>
<dbReference type="EMBL" id="BTCM01000005">
    <property type="protein sequence ID" value="GMK58000.1"/>
    <property type="molecule type" value="Genomic_DNA"/>
</dbReference>